<gene>
    <name evidence="18" type="primary">KANSL3</name>
</gene>
<dbReference type="InterPro" id="IPR046879">
    <property type="entry name" value="KANL3/Tex30_Abhydrolase"/>
</dbReference>
<dbReference type="Gene3D" id="3.40.50.1820">
    <property type="entry name" value="alpha/beta hydrolase"/>
    <property type="match status" value="1"/>
</dbReference>
<accession>A0A9B0U6J9</accession>
<evidence type="ECO:0000256" key="11">
    <source>
        <dbReference type="ARBA" id="ARBA00077273"/>
    </source>
</evidence>
<keyword evidence="9" id="KW-0539">Nucleus</keyword>
<dbReference type="InterPro" id="IPR056519">
    <property type="entry name" value="KANSL3_1st"/>
</dbReference>
<feature type="region of interest" description="Disordered" evidence="14">
    <location>
        <begin position="427"/>
        <end position="514"/>
    </location>
</feature>
<evidence type="ECO:0000256" key="7">
    <source>
        <dbReference type="ARBA" id="ARBA00023128"/>
    </source>
</evidence>
<comment type="subunit">
    <text evidence="13">Component of the NSL complex at least composed of KAT8/MOF, KANSL1, KANSL2, KANSL3, MCRS1, PHF20, OGT1/OGT, WDR5 and HCFC1.</text>
</comment>
<proteinExistence type="predicted"/>
<comment type="subcellular location">
    <subcellularLocation>
        <location evidence="3">Cytoplasm</location>
        <location evidence="3">Cytoskeleton</location>
        <location evidence="3">Spindle pole</location>
    </subcellularLocation>
    <subcellularLocation>
        <location evidence="2">Mitochondrion</location>
    </subcellularLocation>
    <subcellularLocation>
        <location evidence="1">Nucleus</location>
    </subcellularLocation>
</comment>
<name>A0A9B0U6J9_CHRAS</name>
<dbReference type="GO" id="GO:0045944">
    <property type="term" value="P:positive regulation of transcription by RNA polymerase II"/>
    <property type="evidence" value="ECO:0007669"/>
    <property type="project" value="TreeGrafter"/>
</dbReference>
<evidence type="ECO:0000256" key="12">
    <source>
        <dbReference type="ARBA" id="ARBA00079519"/>
    </source>
</evidence>
<feature type="compositionally biased region" description="Polar residues" evidence="14">
    <location>
        <begin position="528"/>
        <end position="537"/>
    </location>
</feature>
<feature type="compositionally biased region" description="Polar residues" evidence="14">
    <location>
        <begin position="806"/>
        <end position="819"/>
    </location>
</feature>
<dbReference type="GO" id="GO:0000922">
    <property type="term" value="C:spindle pole"/>
    <property type="evidence" value="ECO:0007669"/>
    <property type="project" value="UniProtKB-SubCell"/>
</dbReference>
<evidence type="ECO:0000256" key="14">
    <source>
        <dbReference type="SAM" id="MobiDB-lite"/>
    </source>
</evidence>
<evidence type="ECO:0000259" key="16">
    <source>
        <dbReference type="Pfam" id="PF23154"/>
    </source>
</evidence>
<evidence type="ECO:0000256" key="9">
    <source>
        <dbReference type="ARBA" id="ARBA00023242"/>
    </source>
</evidence>
<keyword evidence="6" id="KW-0156">Chromatin regulator</keyword>
<feature type="domain" description="KANSL3 helical" evidence="16">
    <location>
        <begin position="85"/>
        <end position="186"/>
    </location>
</feature>
<dbReference type="OrthoDB" id="6415022at2759"/>
<dbReference type="Pfam" id="PF23154">
    <property type="entry name" value="KANSL3_1st"/>
    <property type="match status" value="1"/>
</dbReference>
<feature type="region of interest" description="Disordered" evidence="14">
    <location>
        <begin position="527"/>
        <end position="602"/>
    </location>
</feature>
<evidence type="ECO:0000259" key="15">
    <source>
        <dbReference type="Pfam" id="PF20408"/>
    </source>
</evidence>
<feature type="region of interest" description="Disordered" evidence="14">
    <location>
        <begin position="618"/>
        <end position="642"/>
    </location>
</feature>
<dbReference type="GO" id="GO:0044545">
    <property type="term" value="C:NSL complex"/>
    <property type="evidence" value="ECO:0007669"/>
    <property type="project" value="TreeGrafter"/>
</dbReference>
<feature type="region of interest" description="Disordered" evidence="14">
    <location>
        <begin position="682"/>
        <end position="701"/>
    </location>
</feature>
<dbReference type="AlphaFoldDB" id="A0A9B0U6J9"/>
<keyword evidence="4" id="KW-0963">Cytoplasm</keyword>
<evidence type="ECO:0000256" key="5">
    <source>
        <dbReference type="ARBA" id="ARBA00022701"/>
    </source>
</evidence>
<evidence type="ECO:0000256" key="1">
    <source>
        <dbReference type="ARBA" id="ARBA00004123"/>
    </source>
</evidence>
<dbReference type="InterPro" id="IPR026555">
    <property type="entry name" value="NSL3/Tex30"/>
</dbReference>
<evidence type="ECO:0000313" key="18">
    <source>
        <dbReference type="RefSeq" id="XP_006876686.1"/>
    </source>
</evidence>
<feature type="compositionally biased region" description="Polar residues" evidence="14">
    <location>
        <begin position="502"/>
        <end position="513"/>
    </location>
</feature>
<keyword evidence="7" id="KW-0496">Mitochondrion</keyword>
<reference evidence="18" key="1">
    <citation type="submission" date="2025-08" db="UniProtKB">
        <authorList>
            <consortium name="RefSeq"/>
        </authorList>
    </citation>
    <scope>IDENTIFICATION</scope>
    <source>
        <tissue evidence="18">Spleen</tissue>
    </source>
</reference>
<evidence type="ECO:0000313" key="17">
    <source>
        <dbReference type="Proteomes" id="UP000504623"/>
    </source>
</evidence>
<dbReference type="GeneID" id="102823068"/>
<dbReference type="PANTHER" id="PTHR13136">
    <property type="entry name" value="TESTIS DEVELOPMENT PROTEIN PRTD"/>
    <property type="match status" value="1"/>
</dbReference>
<organism evidence="17 18">
    <name type="scientific">Chrysochloris asiatica</name>
    <name type="common">Cape golden mole</name>
    <dbReference type="NCBI Taxonomy" id="185453"/>
    <lineage>
        <taxon>Eukaryota</taxon>
        <taxon>Metazoa</taxon>
        <taxon>Chordata</taxon>
        <taxon>Craniata</taxon>
        <taxon>Vertebrata</taxon>
        <taxon>Euteleostomi</taxon>
        <taxon>Mammalia</taxon>
        <taxon>Eutheria</taxon>
        <taxon>Afrotheria</taxon>
        <taxon>Chrysochloridae</taxon>
        <taxon>Chrysochlorinae</taxon>
        <taxon>Chrysochloris</taxon>
    </lineage>
</organism>
<sequence length="837" mass="88317">MIVKHLCCVKYAWPGPISSPVYSESDVPIDVETVTSTPVPLYDNQKARSVMNECERHVIFARTDADAPPPPEDWEEHVNRTGWTMAQNKLFNKILKALQSDRLARLANEGACNEPVLRRVAVDKCARRVRQALASVSWDTKLVQWLHTTLVETLSLPMLAAYLDALQTLKGKIPTLIDRMLVSSNTKTGAAGAEALSLLLKRPWDPAVGVLSHNKPSKLPGSPLILIASSGPSSSVFPTSRRHRFWQSQLSCLGKVIPVATHLLNNGNGVGVLQCLEHMIGAVRSKVLEIHSHFPHKPIILIGWNTGALVACHVSVMEYVTAVVCLGFPLLTVDGPRGDVDDPLLDMKTPVLFVIGQNSLQCHPESMEDFREKIRAENSLVVVGGADDNLRISKAKKKSEGLTQSMVDRCIQDEIVDFLTGVLTRAEGHMGSEPRDQDAEKKKKPRDISRRDLAFEVPERGSRPASPAAKLPASPSGSEDLSSVSSSPTSSPKTKVTTVTSAQKASQIGSSQLLKRHVQRTEAVLTHKQAQVPISSEQTEEAEKEDLRVQLKRHHPSSPLPGSKVSKRPKIKVSLISQGDTAGGPCAPSQGAAPEGGKPITMTLGQAGAKELTGLLSTAKSNASSEGGLSASPVVSSSTGPSALHTLQSRLVATSPGSSLPGATSASSLLQGLSFSLQDISSKTTGLPANPSPGPAPQATSVKLSTPMQSLGAITTGTSTIVRTIPVATTLSSLGATPGGKPTAIHQLLTNGGLAKLASSLPGLAQISNQASGLKVPTTITLTLRGQPSRITTLSPMGSGAALSEEPTSPALSSGSQVSLPGRTEDMGSNIGKFGAD</sequence>
<keyword evidence="5" id="KW-0493">Microtubule</keyword>
<feature type="region of interest" description="Disordered" evidence="14">
    <location>
        <begin position="790"/>
        <end position="837"/>
    </location>
</feature>
<evidence type="ECO:0000256" key="13">
    <source>
        <dbReference type="ARBA" id="ARBA00093543"/>
    </source>
</evidence>
<evidence type="ECO:0000256" key="10">
    <source>
        <dbReference type="ARBA" id="ARBA00068104"/>
    </source>
</evidence>
<dbReference type="FunFam" id="3.40.50.1820:FF:000032">
    <property type="entry name" value="KAT8 regulatory NSL complex subunit 3 isoform X2"/>
    <property type="match status" value="1"/>
</dbReference>
<evidence type="ECO:0000256" key="8">
    <source>
        <dbReference type="ARBA" id="ARBA00023212"/>
    </source>
</evidence>
<dbReference type="RefSeq" id="XP_006876686.1">
    <property type="nucleotide sequence ID" value="XM_006876624.1"/>
</dbReference>
<keyword evidence="8" id="KW-0206">Cytoskeleton</keyword>
<feature type="domain" description="KANL3/Tex30 alpha/beta hydrolase-like" evidence="15">
    <location>
        <begin position="284"/>
        <end position="402"/>
    </location>
</feature>
<dbReference type="InterPro" id="IPR029058">
    <property type="entry name" value="AB_hydrolase_fold"/>
</dbReference>
<dbReference type="SUPFAM" id="SSF53474">
    <property type="entry name" value="alpha/beta-Hydrolases"/>
    <property type="match status" value="1"/>
</dbReference>
<protein>
    <recommendedName>
        <fullName evidence="10">KAT8 regulatory NSL complex subunit 3</fullName>
    </recommendedName>
    <alternativeName>
        <fullName evidence="11">NSL complex protein NSL3</fullName>
    </alternativeName>
    <alternativeName>
        <fullName evidence="12">Non-specific lethal 3 homolog</fullName>
    </alternativeName>
</protein>
<dbReference type="GO" id="GO:0005874">
    <property type="term" value="C:microtubule"/>
    <property type="evidence" value="ECO:0007669"/>
    <property type="project" value="UniProtKB-KW"/>
</dbReference>
<dbReference type="CTD" id="55683"/>
<feature type="compositionally biased region" description="Low complexity" evidence="14">
    <location>
        <begin position="463"/>
        <end position="501"/>
    </location>
</feature>
<evidence type="ECO:0000256" key="4">
    <source>
        <dbReference type="ARBA" id="ARBA00022490"/>
    </source>
</evidence>
<dbReference type="Proteomes" id="UP000504623">
    <property type="component" value="Unplaced"/>
</dbReference>
<feature type="compositionally biased region" description="Basic and acidic residues" evidence="14">
    <location>
        <begin position="427"/>
        <end position="462"/>
    </location>
</feature>
<keyword evidence="17" id="KW-1185">Reference proteome</keyword>
<evidence type="ECO:0000256" key="6">
    <source>
        <dbReference type="ARBA" id="ARBA00022853"/>
    </source>
</evidence>
<dbReference type="PANTHER" id="PTHR13136:SF16">
    <property type="entry name" value="KAT8 REGULATORY NSL COMPLEX SUBUNIT 3"/>
    <property type="match status" value="1"/>
</dbReference>
<evidence type="ECO:0000256" key="3">
    <source>
        <dbReference type="ARBA" id="ARBA00004647"/>
    </source>
</evidence>
<evidence type="ECO:0000256" key="2">
    <source>
        <dbReference type="ARBA" id="ARBA00004173"/>
    </source>
</evidence>
<dbReference type="Pfam" id="PF20408">
    <property type="entry name" value="Abhydrolase_11"/>
    <property type="match status" value="1"/>
</dbReference>
<dbReference type="GO" id="GO:0006325">
    <property type="term" value="P:chromatin organization"/>
    <property type="evidence" value="ECO:0007669"/>
    <property type="project" value="UniProtKB-KW"/>
</dbReference>
<dbReference type="GO" id="GO:0005739">
    <property type="term" value="C:mitochondrion"/>
    <property type="evidence" value="ECO:0007669"/>
    <property type="project" value="UniProtKB-SubCell"/>
</dbReference>
<dbReference type="GO" id="GO:0005634">
    <property type="term" value="C:nucleus"/>
    <property type="evidence" value="ECO:0007669"/>
    <property type="project" value="UniProtKB-SubCell"/>
</dbReference>